<reference evidence="7 8" key="1">
    <citation type="submission" date="2016-11" db="EMBL/GenBank/DDBJ databases">
        <authorList>
            <person name="Jaros S."/>
            <person name="Januszkiewicz K."/>
            <person name="Wedrychowicz H."/>
        </authorList>
    </citation>
    <scope>NUCLEOTIDE SEQUENCE [LARGE SCALE GENOMIC DNA]</scope>
    <source>
        <strain evidence="7 8">DSM 18899</strain>
    </source>
</reference>
<dbReference type="Proteomes" id="UP000186513">
    <property type="component" value="Unassembled WGS sequence"/>
</dbReference>
<accession>A0A1K2HL67</accession>
<comment type="similarity">
    <text evidence="1 4">Belongs to the bacterial flagellin family.</text>
</comment>
<dbReference type="PANTHER" id="PTHR42792">
    <property type="entry name" value="FLAGELLIN"/>
    <property type="match status" value="1"/>
</dbReference>
<feature type="domain" description="Flagellin N-terminal" evidence="5">
    <location>
        <begin position="4"/>
        <end position="140"/>
    </location>
</feature>
<evidence type="ECO:0000256" key="1">
    <source>
        <dbReference type="ARBA" id="ARBA00005709"/>
    </source>
</evidence>
<protein>
    <recommendedName>
        <fullName evidence="4">Flagellin</fullName>
    </recommendedName>
</protein>
<dbReference type="GO" id="GO:0005198">
    <property type="term" value="F:structural molecule activity"/>
    <property type="evidence" value="ECO:0007669"/>
    <property type="project" value="UniProtKB-UniRule"/>
</dbReference>
<dbReference type="Gene3D" id="6.10.10.10">
    <property type="entry name" value="Flagellar export chaperone, C-terminal domain"/>
    <property type="match status" value="1"/>
</dbReference>
<proteinExistence type="inferred from homology"/>
<sequence>MQVINTNIPSLNAQRNLSKTSDALSTSLQRLSTGLRINSAKDDAAGLSIASRMSAQIRGMDQARRNANDGVSLAQVGEGALGQMGDLLQRIRELAVQSANGTNTATDRASLNAEVAQLSAELDRFAVTTDFNGKKLFDGSFGTAAYQIGANANEVLTTTTANFRTNAFGSYQIRNVPGLSMVGVTGLGSGVLTSTNLAAASGAVINSNAANTSGNLIVNGGNGGATIGSLTSGSTAAEVAAAINAANTGVRATARTAANIQFANYTDANVTASGRQSYSLNLSGSNNSIVNVSFTVGNTRTAAGLAEAVQAFNDRSSQTGVTARLNDTQNGIILSNDAGEDIVLQTVTNTSGGTVALVTGGGNIPLASAAFINANNGSGGAAGGSAVSGEVMRIGGTISLDSDKGYSLSAISGTSAVSGAFSTSGSTLGAQSGVALLSGGNAIGSNLTAVNTLDVSTVEGANQAMRIVDSALAAVNGQRAKFGALQNRFQATIANLQTASENISASRSRIQDADFASETASLTKAQILQQAGTAMLAQANALPNQVLTLLRG</sequence>
<evidence type="ECO:0000259" key="5">
    <source>
        <dbReference type="Pfam" id="PF00669"/>
    </source>
</evidence>
<comment type="function">
    <text evidence="4">Flagellin is the subunit protein which polymerizes to form the filaments of bacterial flagella.</text>
</comment>
<organism evidence="7 8">
    <name type="scientific">Chitinimonas taiwanensis DSM 18899</name>
    <dbReference type="NCBI Taxonomy" id="1121279"/>
    <lineage>
        <taxon>Bacteria</taxon>
        <taxon>Pseudomonadati</taxon>
        <taxon>Pseudomonadota</taxon>
        <taxon>Betaproteobacteria</taxon>
        <taxon>Neisseriales</taxon>
        <taxon>Chitinibacteraceae</taxon>
        <taxon>Chitinimonas</taxon>
    </lineage>
</organism>
<evidence type="ECO:0000259" key="6">
    <source>
        <dbReference type="Pfam" id="PF00700"/>
    </source>
</evidence>
<keyword evidence="7" id="KW-0969">Cilium</keyword>
<dbReference type="InterPro" id="IPR042187">
    <property type="entry name" value="Flagellin_C_sub2"/>
</dbReference>
<keyword evidence="7" id="KW-0966">Cell projection</keyword>
<dbReference type="PANTHER" id="PTHR42792:SF2">
    <property type="entry name" value="FLAGELLIN"/>
    <property type="match status" value="1"/>
</dbReference>
<dbReference type="InterPro" id="IPR001029">
    <property type="entry name" value="Flagellin_N"/>
</dbReference>
<dbReference type="GO" id="GO:0005576">
    <property type="term" value="C:extracellular region"/>
    <property type="evidence" value="ECO:0007669"/>
    <property type="project" value="UniProtKB-SubCell"/>
</dbReference>
<keyword evidence="7" id="KW-0282">Flagellum</keyword>
<dbReference type="STRING" id="1121279.SAMN02745887_02463"/>
<dbReference type="Gene3D" id="1.20.1330.10">
    <property type="entry name" value="f41 fragment of flagellin, N-terminal domain"/>
    <property type="match status" value="1"/>
</dbReference>
<comment type="subcellular location">
    <subcellularLocation>
        <location evidence="4">Secreted</location>
    </subcellularLocation>
    <subcellularLocation>
        <location evidence="4">Bacterial flagellum</location>
    </subcellularLocation>
</comment>
<dbReference type="PRINTS" id="PR00207">
    <property type="entry name" value="FLAGELLIN"/>
</dbReference>
<dbReference type="AlphaFoldDB" id="A0A1K2HL67"/>
<dbReference type="SUPFAM" id="SSF64518">
    <property type="entry name" value="Phase 1 flagellin"/>
    <property type="match status" value="1"/>
</dbReference>
<evidence type="ECO:0000313" key="8">
    <source>
        <dbReference type="Proteomes" id="UP000186513"/>
    </source>
</evidence>
<dbReference type="Gene3D" id="6.10.280.190">
    <property type="match status" value="1"/>
</dbReference>
<keyword evidence="3 4" id="KW-0975">Bacterial flagellum</keyword>
<name>A0A1K2HL67_9NEIS</name>
<dbReference type="Gene3D" id="2.30.220.10">
    <property type="entry name" value="f41 fragment of flagellin, C-terminal domain"/>
    <property type="match status" value="1"/>
</dbReference>
<evidence type="ECO:0000256" key="2">
    <source>
        <dbReference type="ARBA" id="ARBA00022525"/>
    </source>
</evidence>
<dbReference type="InterPro" id="IPR001492">
    <property type="entry name" value="Flagellin"/>
</dbReference>
<evidence type="ECO:0000256" key="3">
    <source>
        <dbReference type="ARBA" id="ARBA00023143"/>
    </source>
</evidence>
<dbReference type="InterPro" id="IPR010810">
    <property type="entry name" value="Flagellin_hook_IN_motif"/>
</dbReference>
<dbReference type="RefSeq" id="WP_072428968.1">
    <property type="nucleotide sequence ID" value="NZ_FPKR01000009.1"/>
</dbReference>
<dbReference type="Pfam" id="PF00669">
    <property type="entry name" value="Flagellin_N"/>
    <property type="match status" value="1"/>
</dbReference>
<dbReference type="GO" id="GO:0009288">
    <property type="term" value="C:bacterial-type flagellum"/>
    <property type="evidence" value="ECO:0007669"/>
    <property type="project" value="UniProtKB-SubCell"/>
</dbReference>
<keyword evidence="2 4" id="KW-0964">Secreted</keyword>
<dbReference type="Gene3D" id="2.170.280.10">
    <property type="entry name" value="f41 fragment of flagellin, middle domain"/>
    <property type="match status" value="1"/>
</dbReference>
<dbReference type="InterPro" id="IPR046358">
    <property type="entry name" value="Flagellin_C"/>
</dbReference>
<dbReference type="EMBL" id="FPKR01000009">
    <property type="protein sequence ID" value="SFZ77511.1"/>
    <property type="molecule type" value="Genomic_DNA"/>
</dbReference>
<evidence type="ECO:0000313" key="7">
    <source>
        <dbReference type="EMBL" id="SFZ77511.1"/>
    </source>
</evidence>
<feature type="domain" description="Flagellin C-terminal" evidence="6">
    <location>
        <begin position="465"/>
        <end position="550"/>
    </location>
</feature>
<dbReference type="Pfam" id="PF07196">
    <property type="entry name" value="Flagellin_IN"/>
    <property type="match status" value="1"/>
</dbReference>
<evidence type="ECO:0000256" key="4">
    <source>
        <dbReference type="RuleBase" id="RU362073"/>
    </source>
</evidence>
<gene>
    <name evidence="7" type="ORF">SAMN02745887_02463</name>
</gene>
<dbReference type="Pfam" id="PF00700">
    <property type="entry name" value="Flagellin_C"/>
    <property type="match status" value="1"/>
</dbReference>
<keyword evidence="8" id="KW-1185">Reference proteome</keyword>